<comment type="function">
    <text evidence="5">May be involved in maturation of the 30S ribosomal subunit.</text>
</comment>
<evidence type="ECO:0000256" key="5">
    <source>
        <dbReference type="HAMAP-Rule" id="MF_01474"/>
    </source>
</evidence>
<protein>
    <recommendedName>
        <fullName evidence="4 5">Small ribosomal subunit protein eS19</fullName>
    </recommendedName>
</protein>
<dbReference type="InterPro" id="IPR036388">
    <property type="entry name" value="WH-like_DNA-bd_sf"/>
</dbReference>
<dbReference type="SUPFAM" id="SSF46785">
    <property type="entry name" value="Winged helix' DNA-binding domain"/>
    <property type="match status" value="1"/>
</dbReference>
<dbReference type="AlphaFoldDB" id="A8MBL0"/>
<evidence type="ECO:0000313" key="6">
    <source>
        <dbReference type="EMBL" id="ABW02743.1"/>
    </source>
</evidence>
<comment type="similarity">
    <text evidence="1 5">Belongs to the eukaryotic ribosomal protein eS19 family.</text>
</comment>
<dbReference type="GO" id="GO:0022627">
    <property type="term" value="C:cytosolic small ribosomal subunit"/>
    <property type="evidence" value="ECO:0007669"/>
    <property type="project" value="TreeGrafter"/>
</dbReference>
<dbReference type="STRING" id="397948.Cmaq_1926"/>
<name>A8MBL0_CALMQ</name>
<comment type="subunit">
    <text evidence="5">Part of the 30S ribosomal subunit.</text>
</comment>
<dbReference type="EMBL" id="CP000852">
    <property type="protein sequence ID" value="ABW02743.1"/>
    <property type="molecule type" value="Genomic_DNA"/>
</dbReference>
<dbReference type="SMART" id="SM01413">
    <property type="entry name" value="Ribosomal_S19e"/>
    <property type="match status" value="1"/>
</dbReference>
<keyword evidence="7" id="KW-1185">Reference proteome</keyword>
<dbReference type="Gene3D" id="1.10.10.10">
    <property type="entry name" value="Winged helix-like DNA-binding domain superfamily/Winged helix DNA-binding domain"/>
    <property type="match status" value="1"/>
</dbReference>
<dbReference type="OrthoDB" id="371836at2157"/>
<dbReference type="KEGG" id="cma:Cmaq_1926"/>
<dbReference type="Pfam" id="PF01090">
    <property type="entry name" value="Ribosomal_S19e"/>
    <property type="match status" value="1"/>
</dbReference>
<accession>A8MBL0</accession>
<dbReference type="InterPro" id="IPR001266">
    <property type="entry name" value="Ribosomal_eS19"/>
</dbReference>
<dbReference type="FunFam" id="1.10.10.10:FF:000449">
    <property type="entry name" value="30S ribosomal protein S19e"/>
    <property type="match status" value="1"/>
</dbReference>
<evidence type="ECO:0000313" key="7">
    <source>
        <dbReference type="Proteomes" id="UP000001137"/>
    </source>
</evidence>
<dbReference type="InterPro" id="IPR036390">
    <property type="entry name" value="WH_DNA-bd_sf"/>
</dbReference>
<sequence length="151" mass="17027">MVSIKDVPQDKLVERIAKYLKDNVPQVKPPQWAIYVKTGRNKDRPPQNDDWWYFRAAAVLRRVYLNGPVGLGSLRSSFSYRAKIGPKARSERTAKAGGAVIRNILHQLEAAGLIERTSAGRVITPKGRSLMDKLASELFKELKINVKVFPQ</sequence>
<evidence type="ECO:0000256" key="3">
    <source>
        <dbReference type="ARBA" id="ARBA00023274"/>
    </source>
</evidence>
<dbReference type="InterPro" id="IPR027548">
    <property type="entry name" value="Ribosomal_eS19_archaeal"/>
</dbReference>
<dbReference type="GO" id="GO:0003735">
    <property type="term" value="F:structural constituent of ribosome"/>
    <property type="evidence" value="ECO:0007669"/>
    <property type="project" value="InterPro"/>
</dbReference>
<gene>
    <name evidence="5" type="primary">rps19e</name>
    <name evidence="6" type="ordered locus">Cmaq_1926</name>
</gene>
<evidence type="ECO:0000256" key="4">
    <source>
        <dbReference type="ARBA" id="ARBA00035143"/>
    </source>
</evidence>
<dbReference type="PANTHER" id="PTHR11710">
    <property type="entry name" value="40S RIBOSOMAL PROTEIN S19"/>
    <property type="match status" value="1"/>
</dbReference>
<organism evidence="6 7">
    <name type="scientific">Caldivirga maquilingensis (strain ATCC 700844 / DSM 13496 / JCM 10307 / IC-167)</name>
    <dbReference type="NCBI Taxonomy" id="397948"/>
    <lineage>
        <taxon>Archaea</taxon>
        <taxon>Thermoproteota</taxon>
        <taxon>Thermoprotei</taxon>
        <taxon>Thermoproteales</taxon>
        <taxon>Thermoproteaceae</taxon>
        <taxon>Caldivirga</taxon>
    </lineage>
</organism>
<evidence type="ECO:0000256" key="1">
    <source>
        <dbReference type="ARBA" id="ARBA00010014"/>
    </source>
</evidence>
<dbReference type="Proteomes" id="UP000001137">
    <property type="component" value="Chromosome"/>
</dbReference>
<dbReference type="GO" id="GO:0000028">
    <property type="term" value="P:ribosomal small subunit assembly"/>
    <property type="evidence" value="ECO:0007669"/>
    <property type="project" value="TreeGrafter"/>
</dbReference>
<keyword evidence="2 5" id="KW-0689">Ribosomal protein</keyword>
<dbReference type="GeneID" id="5708850"/>
<proteinExistence type="inferred from homology"/>
<dbReference type="eggNOG" id="arCOG01344">
    <property type="taxonomic scope" value="Archaea"/>
</dbReference>
<dbReference type="GO" id="GO:0006412">
    <property type="term" value="P:translation"/>
    <property type="evidence" value="ECO:0007669"/>
    <property type="project" value="UniProtKB-UniRule"/>
</dbReference>
<keyword evidence="3 5" id="KW-0687">Ribonucleoprotein</keyword>
<dbReference type="PANTHER" id="PTHR11710:SF0">
    <property type="entry name" value="40S RIBOSOMAL PROTEIN S19"/>
    <property type="match status" value="1"/>
</dbReference>
<dbReference type="RefSeq" id="WP_012186962.1">
    <property type="nucleotide sequence ID" value="NC_009954.1"/>
</dbReference>
<dbReference type="HOGENOM" id="CLU_108559_1_0_2"/>
<reference evidence="6 7" key="1">
    <citation type="submission" date="2007-10" db="EMBL/GenBank/DDBJ databases">
        <title>Complete sequence of Caldivirga maquilingensis IC-167.</title>
        <authorList>
            <consortium name="US DOE Joint Genome Institute"/>
            <person name="Copeland A."/>
            <person name="Lucas S."/>
            <person name="Lapidus A."/>
            <person name="Barry K."/>
            <person name="Glavina del Rio T."/>
            <person name="Dalin E."/>
            <person name="Tice H."/>
            <person name="Pitluck S."/>
            <person name="Saunders E."/>
            <person name="Brettin T."/>
            <person name="Bruce D."/>
            <person name="Detter J.C."/>
            <person name="Han C."/>
            <person name="Schmutz J."/>
            <person name="Larimer F."/>
            <person name="Land M."/>
            <person name="Hauser L."/>
            <person name="Kyrpides N."/>
            <person name="Ivanova N."/>
            <person name="Biddle J.F."/>
            <person name="Zhang Z."/>
            <person name="Fitz-Gibbon S.T."/>
            <person name="Lowe T.M."/>
            <person name="Saltikov C."/>
            <person name="House C.H."/>
            <person name="Richardson P."/>
        </authorList>
    </citation>
    <scope>NUCLEOTIDE SEQUENCE [LARGE SCALE GENOMIC DNA]</scope>
    <source>
        <strain evidence="7">ATCC 700844 / DSM 13496 / JCM 10307 / IC-167</strain>
    </source>
</reference>
<dbReference type="NCBIfam" id="NF006811">
    <property type="entry name" value="PRK09333.1"/>
    <property type="match status" value="1"/>
</dbReference>
<dbReference type="HAMAP" id="MF_01474">
    <property type="entry name" value="Ribosomal_eS19"/>
    <property type="match status" value="1"/>
</dbReference>
<dbReference type="GO" id="GO:0003723">
    <property type="term" value="F:RNA binding"/>
    <property type="evidence" value="ECO:0007669"/>
    <property type="project" value="TreeGrafter"/>
</dbReference>
<evidence type="ECO:0000256" key="2">
    <source>
        <dbReference type="ARBA" id="ARBA00022980"/>
    </source>
</evidence>